<proteinExistence type="predicted"/>
<evidence type="ECO:0000313" key="1">
    <source>
        <dbReference type="EMBL" id="KKN36558.1"/>
    </source>
</evidence>
<gene>
    <name evidence="1" type="ORF">LCGC14_0772270</name>
</gene>
<dbReference type="AlphaFoldDB" id="A0A0F9T4R6"/>
<organism evidence="1">
    <name type="scientific">marine sediment metagenome</name>
    <dbReference type="NCBI Taxonomy" id="412755"/>
    <lineage>
        <taxon>unclassified sequences</taxon>
        <taxon>metagenomes</taxon>
        <taxon>ecological metagenomes</taxon>
    </lineage>
</organism>
<accession>A0A0F9T4R6</accession>
<protein>
    <submittedName>
        <fullName evidence="1">Uncharacterized protein</fullName>
    </submittedName>
</protein>
<name>A0A0F9T4R6_9ZZZZ</name>
<reference evidence="1" key="1">
    <citation type="journal article" date="2015" name="Nature">
        <title>Complex archaea that bridge the gap between prokaryotes and eukaryotes.</title>
        <authorList>
            <person name="Spang A."/>
            <person name="Saw J.H."/>
            <person name="Jorgensen S.L."/>
            <person name="Zaremba-Niedzwiedzka K."/>
            <person name="Martijn J."/>
            <person name="Lind A.E."/>
            <person name="van Eijk R."/>
            <person name="Schleper C."/>
            <person name="Guy L."/>
            <person name="Ettema T.J."/>
        </authorList>
    </citation>
    <scope>NUCLEOTIDE SEQUENCE</scope>
</reference>
<sequence>MNTRERTHPSPDGFGSIHANEILPLREVARRLGWGQKTIRSAQKAGLRAIEFGRLKYCLGVDVIEWFDSLDGDD</sequence>
<dbReference type="EMBL" id="LAZR01001957">
    <property type="protein sequence ID" value="KKN36558.1"/>
    <property type="molecule type" value="Genomic_DNA"/>
</dbReference>
<comment type="caution">
    <text evidence="1">The sequence shown here is derived from an EMBL/GenBank/DDBJ whole genome shotgun (WGS) entry which is preliminary data.</text>
</comment>